<gene>
    <name evidence="6" type="ORF">SAMN04515674_101187</name>
</gene>
<protein>
    <submittedName>
        <fullName evidence="6">Protein-S-isoprenylcysteine O-methyltransferase Ste14</fullName>
    </submittedName>
</protein>
<dbReference type="Proteomes" id="UP000199306">
    <property type="component" value="Unassembled WGS sequence"/>
</dbReference>
<dbReference type="PANTHER" id="PTHR12714:SF9">
    <property type="entry name" value="PROTEIN-S-ISOPRENYLCYSTEINE O-METHYLTRANSFERASE"/>
    <property type="match status" value="1"/>
</dbReference>
<dbReference type="Gene3D" id="1.20.120.1630">
    <property type="match status" value="1"/>
</dbReference>
<keyword evidence="2 5" id="KW-0812">Transmembrane</keyword>
<dbReference type="GO" id="GO:0016020">
    <property type="term" value="C:membrane"/>
    <property type="evidence" value="ECO:0007669"/>
    <property type="project" value="UniProtKB-SubCell"/>
</dbReference>
<dbReference type="GO" id="GO:0004671">
    <property type="term" value="F:protein C-terminal S-isoprenylcysteine carboxyl O-methyltransferase activity"/>
    <property type="evidence" value="ECO:0007669"/>
    <property type="project" value="InterPro"/>
</dbReference>
<evidence type="ECO:0000256" key="3">
    <source>
        <dbReference type="ARBA" id="ARBA00022989"/>
    </source>
</evidence>
<evidence type="ECO:0000313" key="6">
    <source>
        <dbReference type="EMBL" id="SFP05950.1"/>
    </source>
</evidence>
<sequence>MKKVFQCFISTILTLGLLFGPGFFYNPAIIRDPQIWVVVLASVIMFSTQPEISKSDIFNSSDQYSMLGIMLMGIVVTNITVIEFGVFKKVNNSLSFINIIGLLMISGGLIFRIHAINVLGKYFSNAAEIKDKHQLFEGNIYSVIRHPSYTGAISSIIGTILWLNSRQTLPISMCLVFLAYFHRITQEEKILSLHFGEKYREYCKRTGALLPKLRSLVFLSMKLPEKK</sequence>
<dbReference type="EMBL" id="FOXH01000001">
    <property type="protein sequence ID" value="SFP05950.1"/>
    <property type="molecule type" value="Genomic_DNA"/>
</dbReference>
<keyword evidence="4 5" id="KW-0472">Membrane</keyword>
<evidence type="ECO:0000256" key="1">
    <source>
        <dbReference type="ARBA" id="ARBA00004141"/>
    </source>
</evidence>
<dbReference type="AlphaFoldDB" id="A0A1I5M8U9"/>
<accession>A0A1I5M8U9</accession>
<evidence type="ECO:0000256" key="2">
    <source>
        <dbReference type="ARBA" id="ARBA00022692"/>
    </source>
</evidence>
<organism evidence="6 7">
    <name type="scientific">Pseudarcicella hirudinis</name>
    <dbReference type="NCBI Taxonomy" id="1079859"/>
    <lineage>
        <taxon>Bacteria</taxon>
        <taxon>Pseudomonadati</taxon>
        <taxon>Bacteroidota</taxon>
        <taxon>Cytophagia</taxon>
        <taxon>Cytophagales</taxon>
        <taxon>Flectobacillaceae</taxon>
        <taxon>Pseudarcicella</taxon>
    </lineage>
</organism>
<evidence type="ECO:0000313" key="7">
    <source>
        <dbReference type="Proteomes" id="UP000199306"/>
    </source>
</evidence>
<dbReference type="Pfam" id="PF04140">
    <property type="entry name" value="ICMT"/>
    <property type="match status" value="1"/>
</dbReference>
<dbReference type="InterPro" id="IPR007269">
    <property type="entry name" value="ICMT_MeTrfase"/>
</dbReference>
<dbReference type="PANTHER" id="PTHR12714">
    <property type="entry name" value="PROTEIN-S ISOPRENYLCYSTEINE O-METHYLTRANSFERASE"/>
    <property type="match status" value="1"/>
</dbReference>
<evidence type="ECO:0000256" key="5">
    <source>
        <dbReference type="SAM" id="Phobius"/>
    </source>
</evidence>
<dbReference type="STRING" id="1079859.SAMN04515674_101187"/>
<keyword evidence="6" id="KW-0808">Transferase</keyword>
<comment type="subcellular location">
    <subcellularLocation>
        <location evidence="1">Membrane</location>
        <topology evidence="1">Multi-pass membrane protein</topology>
    </subcellularLocation>
</comment>
<keyword evidence="3 5" id="KW-1133">Transmembrane helix</keyword>
<feature type="transmembrane region" description="Helical" evidence="5">
    <location>
        <begin position="93"/>
        <end position="111"/>
    </location>
</feature>
<proteinExistence type="predicted"/>
<feature type="transmembrane region" description="Helical" evidence="5">
    <location>
        <begin position="64"/>
        <end position="87"/>
    </location>
</feature>
<keyword evidence="6" id="KW-0489">Methyltransferase</keyword>
<dbReference type="OrthoDB" id="9809773at2"/>
<name>A0A1I5M8U9_9BACT</name>
<keyword evidence="7" id="KW-1185">Reference proteome</keyword>
<reference evidence="6 7" key="1">
    <citation type="submission" date="2016-10" db="EMBL/GenBank/DDBJ databases">
        <authorList>
            <person name="de Groot N.N."/>
        </authorList>
    </citation>
    <scope>NUCLEOTIDE SEQUENCE [LARGE SCALE GENOMIC DNA]</scope>
    <source>
        <strain evidence="7">E92,LMG 26720,CCM 7988</strain>
    </source>
</reference>
<dbReference type="GO" id="GO:0032259">
    <property type="term" value="P:methylation"/>
    <property type="evidence" value="ECO:0007669"/>
    <property type="project" value="UniProtKB-KW"/>
</dbReference>
<dbReference type="RefSeq" id="WP_092010745.1">
    <property type="nucleotide sequence ID" value="NZ_FOXH01000001.1"/>
</dbReference>
<evidence type="ECO:0000256" key="4">
    <source>
        <dbReference type="ARBA" id="ARBA00023136"/>
    </source>
</evidence>